<keyword evidence="1" id="KW-0732">Signal</keyword>
<sequence>MRRLLATVVAAAIALSGCSGEAAADLDARPQVSPSVASEVPEAECSAVTRAYESWRSRTVSRTGDSYAGIVRFHLDAVPDQSDAFADDVSGFPDQESRDLAAAVAQHNLALATIGVDLAVDGAPGDTSVADADAARGVHPVP</sequence>
<reference evidence="2" key="2">
    <citation type="submission" date="2020-09" db="EMBL/GenBank/DDBJ databases">
        <authorList>
            <person name="Sun Q."/>
            <person name="Zhou Y."/>
        </authorList>
    </citation>
    <scope>NUCLEOTIDE SEQUENCE</scope>
    <source>
        <strain evidence="2">CGMCC 4.7299</strain>
    </source>
</reference>
<evidence type="ECO:0000313" key="2">
    <source>
        <dbReference type="EMBL" id="GGK79923.1"/>
    </source>
</evidence>
<dbReference type="PROSITE" id="PS51257">
    <property type="entry name" value="PROKAR_LIPOPROTEIN"/>
    <property type="match status" value="1"/>
</dbReference>
<dbReference type="Proteomes" id="UP000656042">
    <property type="component" value="Unassembled WGS sequence"/>
</dbReference>
<gene>
    <name evidence="2" type="ORF">GCM10012284_12400</name>
</gene>
<evidence type="ECO:0000256" key="1">
    <source>
        <dbReference type="SAM" id="SignalP"/>
    </source>
</evidence>
<dbReference type="EMBL" id="BMMX01000002">
    <property type="protein sequence ID" value="GGK79923.1"/>
    <property type="molecule type" value="Genomic_DNA"/>
</dbReference>
<proteinExistence type="predicted"/>
<feature type="chain" id="PRO_5038583890" description="Lipoprotein" evidence="1">
    <location>
        <begin position="25"/>
        <end position="142"/>
    </location>
</feature>
<name>A0A8J3FNA6_9ACTN</name>
<keyword evidence="3" id="KW-1185">Reference proteome</keyword>
<comment type="caution">
    <text evidence="2">The sequence shown here is derived from an EMBL/GenBank/DDBJ whole genome shotgun (WGS) entry which is preliminary data.</text>
</comment>
<feature type="signal peptide" evidence="1">
    <location>
        <begin position="1"/>
        <end position="24"/>
    </location>
</feature>
<dbReference type="RefSeq" id="WP_189078098.1">
    <property type="nucleotide sequence ID" value="NZ_BMMX01000002.1"/>
</dbReference>
<accession>A0A8J3FNA6</accession>
<protein>
    <recommendedName>
        <fullName evidence="4">Lipoprotein</fullName>
    </recommendedName>
</protein>
<reference evidence="2" key="1">
    <citation type="journal article" date="2014" name="Int. J. Syst. Evol. Microbiol.">
        <title>Complete genome sequence of Corynebacterium casei LMG S-19264T (=DSM 44701T), isolated from a smear-ripened cheese.</title>
        <authorList>
            <consortium name="US DOE Joint Genome Institute (JGI-PGF)"/>
            <person name="Walter F."/>
            <person name="Albersmeier A."/>
            <person name="Kalinowski J."/>
            <person name="Ruckert C."/>
        </authorList>
    </citation>
    <scope>NUCLEOTIDE SEQUENCE</scope>
    <source>
        <strain evidence="2">CGMCC 4.7299</strain>
    </source>
</reference>
<organism evidence="2 3">
    <name type="scientific">Mangrovihabitans endophyticus</name>
    <dbReference type="NCBI Taxonomy" id="1751298"/>
    <lineage>
        <taxon>Bacteria</taxon>
        <taxon>Bacillati</taxon>
        <taxon>Actinomycetota</taxon>
        <taxon>Actinomycetes</taxon>
        <taxon>Micromonosporales</taxon>
        <taxon>Micromonosporaceae</taxon>
        <taxon>Mangrovihabitans</taxon>
    </lineage>
</organism>
<dbReference type="AlphaFoldDB" id="A0A8J3FNA6"/>
<evidence type="ECO:0008006" key="4">
    <source>
        <dbReference type="Google" id="ProtNLM"/>
    </source>
</evidence>
<evidence type="ECO:0000313" key="3">
    <source>
        <dbReference type="Proteomes" id="UP000656042"/>
    </source>
</evidence>